<evidence type="ECO:0000256" key="2">
    <source>
        <dbReference type="ARBA" id="ARBA00012528"/>
    </source>
</evidence>
<evidence type="ECO:0000256" key="4">
    <source>
        <dbReference type="ARBA" id="ARBA00022692"/>
    </source>
</evidence>
<evidence type="ECO:0000313" key="10">
    <source>
        <dbReference type="EMBL" id="PWC29535.1"/>
    </source>
</evidence>
<keyword evidence="6 8" id="KW-0472">Membrane</keyword>
<dbReference type="GO" id="GO:0005886">
    <property type="term" value="C:plasma membrane"/>
    <property type="evidence" value="ECO:0007669"/>
    <property type="project" value="UniProtKB-SubCell"/>
</dbReference>
<proteinExistence type="predicted"/>
<feature type="transmembrane region" description="Helical" evidence="8">
    <location>
        <begin position="84"/>
        <end position="105"/>
    </location>
</feature>
<feature type="transmembrane region" description="Helical" evidence="8">
    <location>
        <begin position="318"/>
        <end position="340"/>
    </location>
</feature>
<evidence type="ECO:0000256" key="7">
    <source>
        <dbReference type="ARBA" id="ARBA00034247"/>
    </source>
</evidence>
<feature type="transmembrane region" description="Helical" evidence="8">
    <location>
        <begin position="190"/>
        <end position="219"/>
    </location>
</feature>
<accession>A0A2U1V6L8</accession>
<dbReference type="InterPro" id="IPR029787">
    <property type="entry name" value="Nucleotide_cyclase"/>
</dbReference>
<dbReference type="AlphaFoldDB" id="A0A2U1V6L8"/>
<dbReference type="InterPro" id="IPR050469">
    <property type="entry name" value="Diguanylate_Cyclase"/>
</dbReference>
<evidence type="ECO:0000256" key="8">
    <source>
        <dbReference type="SAM" id="Phobius"/>
    </source>
</evidence>
<dbReference type="Gene3D" id="3.30.70.270">
    <property type="match status" value="1"/>
</dbReference>
<feature type="transmembrane region" description="Helical" evidence="8">
    <location>
        <begin position="231"/>
        <end position="255"/>
    </location>
</feature>
<feature type="transmembrane region" description="Helical" evidence="8">
    <location>
        <begin position="352"/>
        <end position="370"/>
    </location>
</feature>
<evidence type="ECO:0000259" key="9">
    <source>
        <dbReference type="PROSITE" id="PS50887"/>
    </source>
</evidence>
<keyword evidence="11" id="KW-1185">Reference proteome</keyword>
<comment type="caution">
    <text evidence="10">The sequence shown here is derived from an EMBL/GenBank/DDBJ whole genome shotgun (WGS) entry which is preliminary data.</text>
</comment>
<evidence type="ECO:0000256" key="1">
    <source>
        <dbReference type="ARBA" id="ARBA00004651"/>
    </source>
</evidence>
<dbReference type="PANTHER" id="PTHR45138:SF9">
    <property type="entry name" value="DIGUANYLATE CYCLASE DGCM-RELATED"/>
    <property type="match status" value="1"/>
</dbReference>
<protein>
    <recommendedName>
        <fullName evidence="2">diguanylate cyclase</fullName>
        <ecNumber evidence="2">2.7.7.65</ecNumber>
    </recommendedName>
</protein>
<evidence type="ECO:0000256" key="5">
    <source>
        <dbReference type="ARBA" id="ARBA00022989"/>
    </source>
</evidence>
<dbReference type="PANTHER" id="PTHR45138">
    <property type="entry name" value="REGULATORY COMPONENTS OF SENSORY TRANSDUCTION SYSTEM"/>
    <property type="match status" value="1"/>
</dbReference>
<comment type="subcellular location">
    <subcellularLocation>
        <location evidence="1">Cell membrane</location>
        <topology evidence="1">Multi-pass membrane protein</topology>
    </subcellularLocation>
</comment>
<feature type="transmembrane region" description="Helical" evidence="8">
    <location>
        <begin position="267"/>
        <end position="287"/>
    </location>
</feature>
<feature type="transmembrane region" description="Helical" evidence="8">
    <location>
        <begin position="293"/>
        <end position="311"/>
    </location>
</feature>
<gene>
    <name evidence="10" type="ORF">CR165_06200</name>
</gene>
<organism evidence="10 11">
    <name type="scientific">Teichococcus aestuarii</name>
    <dbReference type="NCBI Taxonomy" id="568898"/>
    <lineage>
        <taxon>Bacteria</taxon>
        <taxon>Pseudomonadati</taxon>
        <taxon>Pseudomonadota</taxon>
        <taxon>Alphaproteobacteria</taxon>
        <taxon>Acetobacterales</taxon>
        <taxon>Roseomonadaceae</taxon>
        <taxon>Roseomonas</taxon>
    </lineage>
</organism>
<name>A0A2U1V6L8_9PROT</name>
<dbReference type="EC" id="2.7.7.65" evidence="2"/>
<keyword evidence="4 8" id="KW-0812">Transmembrane</keyword>
<comment type="catalytic activity">
    <reaction evidence="7">
        <text>2 GTP = 3',3'-c-di-GMP + 2 diphosphate</text>
        <dbReference type="Rhea" id="RHEA:24898"/>
        <dbReference type="ChEBI" id="CHEBI:33019"/>
        <dbReference type="ChEBI" id="CHEBI:37565"/>
        <dbReference type="ChEBI" id="CHEBI:58805"/>
        <dbReference type="EC" id="2.7.7.65"/>
    </reaction>
</comment>
<keyword evidence="5 8" id="KW-1133">Transmembrane helix</keyword>
<dbReference type="InterPro" id="IPR043128">
    <property type="entry name" value="Rev_trsase/Diguanyl_cyclase"/>
</dbReference>
<dbReference type="NCBIfam" id="TIGR00254">
    <property type="entry name" value="GGDEF"/>
    <property type="match status" value="1"/>
</dbReference>
<dbReference type="Pfam" id="PF00990">
    <property type="entry name" value="GGDEF"/>
    <property type="match status" value="1"/>
</dbReference>
<dbReference type="InterPro" id="IPR000160">
    <property type="entry name" value="GGDEF_dom"/>
</dbReference>
<dbReference type="Pfam" id="PF05231">
    <property type="entry name" value="MASE1"/>
    <property type="match status" value="1"/>
</dbReference>
<evidence type="ECO:0000256" key="6">
    <source>
        <dbReference type="ARBA" id="ARBA00023136"/>
    </source>
</evidence>
<dbReference type="FunFam" id="3.30.70.270:FF:000001">
    <property type="entry name" value="Diguanylate cyclase domain protein"/>
    <property type="match status" value="1"/>
</dbReference>
<dbReference type="InterPro" id="IPR007895">
    <property type="entry name" value="MASE1"/>
</dbReference>
<dbReference type="GO" id="GO:0052621">
    <property type="term" value="F:diguanylate cyclase activity"/>
    <property type="evidence" value="ECO:0007669"/>
    <property type="project" value="UniProtKB-EC"/>
</dbReference>
<dbReference type="PROSITE" id="PS50887">
    <property type="entry name" value="GGDEF"/>
    <property type="match status" value="1"/>
</dbReference>
<dbReference type="SMART" id="SM00267">
    <property type="entry name" value="GGDEF"/>
    <property type="match status" value="1"/>
</dbReference>
<feature type="transmembrane region" description="Helical" evidence="8">
    <location>
        <begin position="156"/>
        <end position="178"/>
    </location>
</feature>
<dbReference type="Proteomes" id="UP000245048">
    <property type="component" value="Unassembled WGS sequence"/>
</dbReference>
<feature type="domain" description="GGDEF" evidence="9">
    <location>
        <begin position="432"/>
        <end position="564"/>
    </location>
</feature>
<keyword evidence="3" id="KW-1003">Cell membrane</keyword>
<sequence>MRETARAAPSCPCGAEQNCARYRARRHGQCAIPPPEERVSATAPPFNPAAVLPAGWAPASLAPGSRGRRPHPWSPAWCQGRSPLFWLGANGAVLLGYLVLGWAVGRFFAAYGLFPSPIWLPAGLAAAAAMLGGWRLAPGIFLGSLVVNGSVLGSDWGLAAVVSLGNALGPLAGAALSRRFRPAPGLFTRFGGVVAFLAGLVLLHALITASTGTLALWWLGGARPEELPGLWSGWLLCDAGGTFYFTPSLAMWLGLERTPPQRGRSWLVLDGAVWLATAGLAALVFSFRLPEGLPTAQMVFLLAVPLSWIALRISLRAAYTLLTLICVIASAGTVMGYGPFQSGAVANPMQSVGLLIVLCAMNILTLIALVSERREAEAALAEANRTLEWRVAARTEELRREAETDSLTGLANRRSFFHRAEAMLRRDRAVGQPFCLLALDLDYFKAINDSAGHAAGDAVLRAAAERLVAQLRAQDLPGRIGGEEFAVALPGTDLAEGARVAERLRAVLSTVPLPPAVGRARLSASLGIASAGPQDQNLEDLLRRADAALYAAKRGGRDQAQEAV</sequence>
<evidence type="ECO:0000256" key="3">
    <source>
        <dbReference type="ARBA" id="ARBA00022475"/>
    </source>
</evidence>
<reference evidence="11" key="1">
    <citation type="submission" date="2017-10" db="EMBL/GenBank/DDBJ databases">
        <authorList>
            <person name="Toshchakov S.V."/>
            <person name="Goeva M.A."/>
        </authorList>
    </citation>
    <scope>NUCLEOTIDE SEQUENCE [LARGE SCALE GENOMIC DNA]</scope>
    <source>
        <strain evidence="11">JR1/69-1-13</strain>
    </source>
</reference>
<dbReference type="CDD" id="cd01949">
    <property type="entry name" value="GGDEF"/>
    <property type="match status" value="1"/>
</dbReference>
<dbReference type="SUPFAM" id="SSF55073">
    <property type="entry name" value="Nucleotide cyclase"/>
    <property type="match status" value="1"/>
</dbReference>
<dbReference type="OrthoDB" id="9812260at2"/>
<feature type="transmembrane region" description="Helical" evidence="8">
    <location>
        <begin position="117"/>
        <end position="136"/>
    </location>
</feature>
<evidence type="ECO:0000313" key="11">
    <source>
        <dbReference type="Proteomes" id="UP000245048"/>
    </source>
</evidence>
<dbReference type="EMBL" id="PDOA01000003">
    <property type="protein sequence ID" value="PWC29535.1"/>
    <property type="molecule type" value="Genomic_DNA"/>
</dbReference>